<dbReference type="Gene3D" id="2.120.10.70">
    <property type="entry name" value="Fucose-specific lectin"/>
    <property type="match status" value="1"/>
</dbReference>
<dbReference type="Pfam" id="PF18676">
    <property type="entry name" value="MBG_2"/>
    <property type="match status" value="2"/>
</dbReference>
<dbReference type="InterPro" id="IPR001119">
    <property type="entry name" value="SLH_dom"/>
</dbReference>
<evidence type="ECO:0000256" key="1">
    <source>
        <dbReference type="SAM" id="MobiDB-lite"/>
    </source>
</evidence>
<dbReference type="PROSITE" id="PS51272">
    <property type="entry name" value="SLH"/>
    <property type="match status" value="3"/>
</dbReference>
<reference evidence="3" key="1">
    <citation type="submission" date="2019-08" db="EMBL/GenBank/DDBJ databases">
        <authorList>
            <person name="Kucharzyk K."/>
            <person name="Murdoch R.W."/>
            <person name="Higgins S."/>
            <person name="Loffler F."/>
        </authorList>
    </citation>
    <scope>NUCLEOTIDE SEQUENCE</scope>
</reference>
<evidence type="ECO:0000259" key="2">
    <source>
        <dbReference type="PROSITE" id="PS51272"/>
    </source>
</evidence>
<dbReference type="Gene3D" id="2.60.40.10">
    <property type="entry name" value="Immunoglobulins"/>
    <property type="match status" value="1"/>
</dbReference>
<dbReference type="GO" id="GO:0016020">
    <property type="term" value="C:membrane"/>
    <property type="evidence" value="ECO:0007669"/>
    <property type="project" value="InterPro"/>
</dbReference>
<dbReference type="Pfam" id="PF18657">
    <property type="entry name" value="YDG"/>
    <property type="match status" value="3"/>
</dbReference>
<sequence length="2074" mass="213576">MRKKALSWLLFVSMMLSLFISAPITAHAAEATQRYICDAEALNDGTIGVLFICGGTSSSGIVSGGNLYYGIYDPTDNGWIQQPVGIAVGAKDAAMALDSLGVPHVVYVTAVDTLAYTYLNGSEWTAEVVIESIAFGGTAGALSWPDIAIDSSGYAHISYMDAKGGYTGGNNYSSYEKEDLVYAQNTSGSFTKTVRSYSHGWFYSPDGWRNLVHAPTKIALSNDQSCIGVKQYQYDKDMSTQYHTYGYDLLFDSTSLNYPIRSATTNNDLGFKLFEMDSDGSTVYSLFNKSSTLYVTGGVTEIAAATKAFTATTADMTVSGSDVYYAAINGAALLFYQNGIFLEGLTATTALSSTHSRMATVVTGGNQYILYTGNDTDKSLFIASVPTSGGDLTEYKVPNKTPVSITGVNVDNKQYDGNPITPGGTLTVTGAPLTESDLVYAYNGISGTVYPLSTIPPTNAGTYELIISVSEDNETYTGTSAPINFTITKKDVTVTGTTAVNRVYAPGAGTVLLNSDASALSGVIAADEPLVTLDKSFASGTVATDGAGNGKSVTVTGFALTGSKAANYALSQPTGITVDIAPAERSAPTVNLSADSDNGGLSITVSDDANSLGVSSYTVEIYEGNDLKKILTEINKESAQNVPLEPGIIEPGSTYTAKAKAVADTSGNYTDSALGELSMAAIAQYAPLSFVDSAAYDVPASQVDKPIAEIHVSGGVTGGRAPYVYSATDLPAWLSIGATTGIITGTPTAVAAAGGTATVTVTDAQSNHQSITIAYNAVGKGDALNFGGTAPPSTKTYGDTPFDIAGLTYDGGDGTVSYSYVAGPGSLSGTTLTITGAGDIVVRATGTSANYEDKTENHTITVNPKPITITPTGTPTKTYGEVDPELTYSSTPLVDGSPLSGSILTRTTGENAGDYAISLHPDAAVANPNYDLTLTSGSHKLTITKKALTISGAAINAKVYDGTTAIDLDKVTSVTFDGLVNGDTLGPTIDFQVTAAAYSDDAFAGTGKATSITVALKNTAKANNYEFMDGAEAYAGTTADITAATQTITAVNQTLTVTHMLDLSTIASSNAGTDATLTYAIDDGASDYATLTGSVLTGTAPGTLTININSTSVNVNGAGDTEYSDAAQKQITVTISDKTNADADISFEDDSITYGQTYVPSPTTTLTGGAWSYQYAGTANDGTIYDSTAAPTKAGSYAVAAAFENDTHIGAKTVTLTIAPKNISIAGVTATSREYDGTTDVDITGGTLNGIVGTDTVTPTVPAMGTVGDANVGNHKAVTLGTITLAGGDKDNYTLTQPTGITVNITPKVITFTVEAVADQAYTGFQLTPEPTVKDGGVTLTKDTHYTLSYGTNLTAGAGAGSITVTGIGNYLGSNAEAAFDIIKATYGGPPIQATKQVISNTASEDIAYDLSALNFSTGFSNKSFISVTVANDSEGLLSGASLSGSILTFDVVSKAAGITGELHVVVGSTNYNDYTVVLAVTTVDKTPVTVTGVTVANKTYNATPVAPGGAPVNSGGYSGMYEYRYNGAGSTVYNSATAPTNAGDYRLTVRIPAADPTYTGEQTVDFSILKAALTVKPQNMSIYIGDSLPTPTAAYDGLQGSDAGATVAQLSSGNLDMEIKDSDGVTALTNSATAGNYAIVFTGLPVFSAADNYTIATAAGVLAITNRPSSGGSGGSTSPAAPKQEAHIGGGTGTATAEVKTDTKTGSASVELSSAQIFGGRDIVVTMPKIDDVTTNILDIPVPSLSGASGKGSITLNTVAGNITLPSDMLTGIDSATGSKAQVSIGMVKTSDLPSAAQEQVGNRPIVSLHLSIDGKTTAWNNPDAPVTVSIPYTPTAVELQNPDRITAYYIDSSGNLVELKDAKYDPVTKAVIFTTTHFSYYAVGYKTPVTNTQFSDVLPGAWYYAAVTFIAEKGITAGTGDGKFSPEAALTRGQFIVMLMRAYGIEPDANRSDNFDDAGSTYYTSYLAAAKRLGISNGVGNNNFAPEQAITRQELFTLLYNALKALGTLPDGDTGRTLADFSDGGDVADWAREAMNALVNAGTVAGSNSRLVAAGGSTRGQMAQVLYNLLSK</sequence>
<dbReference type="SUPFAM" id="SSF49313">
    <property type="entry name" value="Cadherin-like"/>
    <property type="match status" value="1"/>
</dbReference>
<dbReference type="EMBL" id="VSSQ01001362">
    <property type="protein sequence ID" value="MPM07665.1"/>
    <property type="molecule type" value="Genomic_DNA"/>
</dbReference>
<feature type="domain" description="SLH" evidence="2">
    <location>
        <begin position="2020"/>
        <end position="2074"/>
    </location>
</feature>
<accession>A0A644WUS3</accession>
<dbReference type="InterPro" id="IPR013783">
    <property type="entry name" value="Ig-like_fold"/>
</dbReference>
<comment type="caution">
    <text evidence="3">The sequence shown here is derived from an EMBL/GenBank/DDBJ whole genome shotgun (WGS) entry which is preliminary data.</text>
</comment>
<protein>
    <recommendedName>
        <fullName evidence="2">SLH domain-containing protein</fullName>
    </recommendedName>
</protein>
<organism evidence="3">
    <name type="scientific">bioreactor metagenome</name>
    <dbReference type="NCBI Taxonomy" id="1076179"/>
    <lineage>
        <taxon>unclassified sequences</taxon>
        <taxon>metagenomes</taxon>
        <taxon>ecological metagenomes</taxon>
    </lineage>
</organism>
<dbReference type="InterPro" id="IPR015919">
    <property type="entry name" value="Cadherin-like_sf"/>
</dbReference>
<evidence type="ECO:0000313" key="3">
    <source>
        <dbReference type="EMBL" id="MPM07665.1"/>
    </source>
</evidence>
<dbReference type="GO" id="GO:0005509">
    <property type="term" value="F:calcium ion binding"/>
    <property type="evidence" value="ECO:0007669"/>
    <property type="project" value="InterPro"/>
</dbReference>
<proteinExistence type="predicted"/>
<feature type="domain" description="SLH" evidence="2">
    <location>
        <begin position="1892"/>
        <end position="1955"/>
    </location>
</feature>
<dbReference type="InterPro" id="IPR041286">
    <property type="entry name" value="MBG_2"/>
</dbReference>
<feature type="domain" description="SLH" evidence="2">
    <location>
        <begin position="1956"/>
        <end position="2015"/>
    </location>
</feature>
<gene>
    <name evidence="3" type="ORF">SDC9_53972</name>
</gene>
<dbReference type="InterPro" id="IPR041248">
    <property type="entry name" value="YDG"/>
</dbReference>
<name>A0A644WUS3_9ZZZZ</name>
<dbReference type="Pfam" id="PF00395">
    <property type="entry name" value="SLH"/>
    <property type="match status" value="2"/>
</dbReference>
<feature type="region of interest" description="Disordered" evidence="1">
    <location>
        <begin position="1670"/>
        <end position="1697"/>
    </location>
</feature>